<dbReference type="EMBL" id="LHYK01000005">
    <property type="protein sequence ID" value="KXB08255.1"/>
    <property type="molecule type" value="Genomic_DNA"/>
</dbReference>
<gene>
    <name evidence="1" type="ORF">AKJ58_00470</name>
</gene>
<dbReference type="Proteomes" id="UP000070256">
    <property type="component" value="Unassembled WGS sequence"/>
</dbReference>
<proteinExistence type="predicted"/>
<comment type="caution">
    <text evidence="1">The sequence shown here is derived from an EMBL/GenBank/DDBJ whole genome shotgun (WGS) entry which is preliminary data.</text>
</comment>
<keyword evidence="2" id="KW-1185">Reference proteome</keyword>
<name>A0A133VP76_9EURY</name>
<evidence type="ECO:0000313" key="1">
    <source>
        <dbReference type="EMBL" id="KXB08255.1"/>
    </source>
</evidence>
<accession>A0A133VP76</accession>
<organism evidence="1 2">
    <name type="scientific">candidate division MSBL1 archaeon SCGC-AAA385D11</name>
    <dbReference type="NCBI Taxonomy" id="1698286"/>
    <lineage>
        <taxon>Archaea</taxon>
        <taxon>Methanobacteriati</taxon>
        <taxon>Methanobacteriota</taxon>
        <taxon>candidate division MSBL1</taxon>
    </lineage>
</organism>
<evidence type="ECO:0000313" key="2">
    <source>
        <dbReference type="Proteomes" id="UP000070256"/>
    </source>
</evidence>
<sequence>MRKSGLNKSELEAVLTLLLAKIQVLPIEDYDRSPRQFLAKERWKNYQDRVQVRNNLFMMGMIQSKGGDDGWSVNFDKH</sequence>
<dbReference type="AlphaFoldDB" id="A0A133VP76"/>
<reference evidence="1 2" key="1">
    <citation type="journal article" date="2016" name="Sci. Rep.">
        <title>Metabolic traits of an uncultured archaeal lineage -MSBL1- from brine pools of the Red Sea.</title>
        <authorList>
            <person name="Mwirichia R."/>
            <person name="Alam I."/>
            <person name="Rashid M."/>
            <person name="Vinu M."/>
            <person name="Ba-Alawi W."/>
            <person name="Anthony Kamau A."/>
            <person name="Kamanda Ngugi D."/>
            <person name="Goker M."/>
            <person name="Klenk H.P."/>
            <person name="Bajic V."/>
            <person name="Stingl U."/>
        </authorList>
    </citation>
    <scope>NUCLEOTIDE SEQUENCE [LARGE SCALE GENOMIC DNA]</scope>
    <source>
        <strain evidence="1">SCGC-AAA385D11</strain>
    </source>
</reference>
<protein>
    <submittedName>
        <fullName evidence="1">Uncharacterized protein</fullName>
    </submittedName>
</protein>